<dbReference type="Pfam" id="PF00646">
    <property type="entry name" value="F-box"/>
    <property type="match status" value="1"/>
</dbReference>
<dbReference type="EMBL" id="CAJVPV010003420">
    <property type="protein sequence ID" value="CAG8551388.1"/>
    <property type="molecule type" value="Genomic_DNA"/>
</dbReference>
<dbReference type="InterPro" id="IPR036047">
    <property type="entry name" value="F-box-like_dom_sf"/>
</dbReference>
<feature type="domain" description="F-box" evidence="1">
    <location>
        <begin position="25"/>
        <end position="77"/>
    </location>
</feature>
<gene>
    <name evidence="2" type="ORF">AMORRO_LOCUS5590</name>
</gene>
<dbReference type="Proteomes" id="UP000789342">
    <property type="component" value="Unassembled WGS sequence"/>
</dbReference>
<evidence type="ECO:0000313" key="2">
    <source>
        <dbReference type="EMBL" id="CAG8551388.1"/>
    </source>
</evidence>
<dbReference type="CDD" id="cd09917">
    <property type="entry name" value="F-box_SF"/>
    <property type="match status" value="1"/>
</dbReference>
<dbReference type="InterPro" id="IPR001810">
    <property type="entry name" value="F-box_dom"/>
</dbReference>
<evidence type="ECO:0000313" key="3">
    <source>
        <dbReference type="Proteomes" id="UP000789342"/>
    </source>
</evidence>
<name>A0A9N9B2V5_9GLOM</name>
<protein>
    <submittedName>
        <fullName evidence="2">703_t:CDS:1</fullName>
    </submittedName>
</protein>
<dbReference type="OrthoDB" id="2322499at2759"/>
<organism evidence="2 3">
    <name type="scientific">Acaulospora morrowiae</name>
    <dbReference type="NCBI Taxonomy" id="94023"/>
    <lineage>
        <taxon>Eukaryota</taxon>
        <taxon>Fungi</taxon>
        <taxon>Fungi incertae sedis</taxon>
        <taxon>Mucoromycota</taxon>
        <taxon>Glomeromycotina</taxon>
        <taxon>Glomeromycetes</taxon>
        <taxon>Diversisporales</taxon>
        <taxon>Acaulosporaceae</taxon>
        <taxon>Acaulospora</taxon>
    </lineage>
</organism>
<keyword evidence="3" id="KW-1185">Reference proteome</keyword>
<comment type="caution">
    <text evidence="2">The sequence shown here is derived from an EMBL/GenBank/DDBJ whole genome shotgun (WGS) entry which is preliminary data.</text>
</comment>
<dbReference type="SUPFAM" id="SSF81383">
    <property type="entry name" value="F-box domain"/>
    <property type="match status" value="1"/>
</dbReference>
<evidence type="ECO:0000259" key="1">
    <source>
        <dbReference type="PROSITE" id="PS50181"/>
    </source>
</evidence>
<dbReference type="AlphaFoldDB" id="A0A9N9B2V5"/>
<sequence length="476" mass="56356">MYEVDTYLASRERSPVKPNTYSLKGRVQDNISYKLFINICYHLPPSDLFRLACVCKRFNNLLDENVLPLSSEIWRLSRERLTPFDAMKCPPGMTEFQFARLLCFQNGCQICKNKKITVTIYWIARVRACMDCIFKKAKSRQFLLKGNYGFTDRILSVVPPLVPSPDDEIDKNFYWMTHAISAKIKYINMNKRKFKRWAENLKNENFFEFQQAIQYHELVKKVWNEKIHERELELKNTIQEVCSEVGTLCQIPLSLNLMRNIRVNPFIVPDWSSYRKKLIKIVSQDTFNSTSSVDNVNSKSPVKKSLQDFMREDICKKLRNHTYYQQPDDRKSKPFLNIEDNFFKYIRMCPSYKDPPLDPRFPNPVRKYSYSEDFWRTKLLPTLLDEAEKLHSSGINSPQCIFDLSALEGMVTQCPLFRCQLCEDDFPCIGFRKMKKHMSKIHKIFGESEKIKMIKIDKAKMIDHLHFVFSLREQLF</sequence>
<dbReference type="Gene3D" id="1.20.1280.50">
    <property type="match status" value="1"/>
</dbReference>
<accession>A0A9N9B2V5</accession>
<proteinExistence type="predicted"/>
<dbReference type="PROSITE" id="PS50181">
    <property type="entry name" value="FBOX"/>
    <property type="match status" value="1"/>
</dbReference>
<reference evidence="2" key="1">
    <citation type="submission" date="2021-06" db="EMBL/GenBank/DDBJ databases">
        <authorList>
            <person name="Kallberg Y."/>
            <person name="Tangrot J."/>
            <person name="Rosling A."/>
        </authorList>
    </citation>
    <scope>NUCLEOTIDE SEQUENCE</scope>
    <source>
        <strain evidence="2">CL551</strain>
    </source>
</reference>